<evidence type="ECO:0000313" key="1">
    <source>
        <dbReference type="EMBL" id="CAQ84826.1"/>
    </source>
</evidence>
<dbReference type="Gene3D" id="3.100.10.20">
    <property type="entry name" value="CRISPR-associated endonuclease Cas1, N-terminal domain"/>
    <property type="match status" value="1"/>
</dbReference>
<sequence length="87" mass="10172">MFIMDNSFSPSDLKTILHSKRSKIYYRQYCRVLVNGGCVEYVTGEGKPSLYWKFRQRCISGFQKRDVLDTMIDALQTTPQQLSQVVR</sequence>
<protein>
    <submittedName>
        <fullName evidence="1">Uncharacterized protein</fullName>
    </submittedName>
</protein>
<organism evidence="1 2">
    <name type="scientific">Photorhabdus asymbiotica subsp. asymbiotica (strain ATCC 43949 / 3105-77)</name>
    <name type="common">Xenorhabdus luminescens (strain 2)</name>
    <dbReference type="NCBI Taxonomy" id="553480"/>
    <lineage>
        <taxon>Bacteria</taxon>
        <taxon>Pseudomonadati</taxon>
        <taxon>Pseudomonadota</taxon>
        <taxon>Gammaproteobacteria</taxon>
        <taxon>Enterobacterales</taxon>
        <taxon>Morganellaceae</taxon>
        <taxon>Photorhabdus</taxon>
    </lineage>
</organism>
<gene>
    <name evidence="1" type="ordered locus">PAU_02736</name>
</gene>
<dbReference type="KEGG" id="pay:PAU_02736"/>
<accession>C7BPP4</accession>
<name>C7BPP4_PHOAA</name>
<evidence type="ECO:0000313" key="2">
    <source>
        <dbReference type="Proteomes" id="UP000002747"/>
    </source>
</evidence>
<dbReference type="eggNOG" id="COG1518">
    <property type="taxonomic scope" value="Bacteria"/>
</dbReference>
<dbReference type="InterPro" id="IPR042211">
    <property type="entry name" value="CRISPR-assoc_Cas1_N"/>
</dbReference>
<dbReference type="AlphaFoldDB" id="C7BPP4"/>
<dbReference type="EMBL" id="FM162591">
    <property type="protein sequence ID" value="CAQ84826.1"/>
    <property type="molecule type" value="Genomic_DNA"/>
</dbReference>
<reference evidence="1 2" key="1">
    <citation type="journal article" date="2009" name="BMC Genomics">
        <title>Comparative genomics of the emerging human pathogen Photorhabdus asymbiotica with the insect pathogen Photorhabdus luminescens.</title>
        <authorList>
            <person name="Wilkinson P."/>
            <person name="Waterfield N.R."/>
            <person name="Crossman L."/>
            <person name="Corton C."/>
            <person name="Sanchez-Contreras M."/>
            <person name="Vlisidou I."/>
            <person name="Barron A."/>
            <person name="Bignell A."/>
            <person name="Clark L."/>
            <person name="Ormond D."/>
            <person name="Mayho M."/>
            <person name="Bason N."/>
            <person name="Smith F."/>
            <person name="Simmonds M."/>
            <person name="Churcher C."/>
            <person name="Harris D."/>
            <person name="Thompson N.R."/>
            <person name="Quail M."/>
            <person name="Parkhill J."/>
            <person name="ffrench-Constant R.H."/>
        </authorList>
    </citation>
    <scope>NUCLEOTIDE SEQUENCE [LARGE SCALE GENOMIC DNA]</scope>
    <source>
        <strain evidence="2">ATCC 43949 / 3105-77</strain>
    </source>
</reference>
<proteinExistence type="predicted"/>
<dbReference type="STRING" id="291112.PAU_02736"/>
<dbReference type="Proteomes" id="UP000002747">
    <property type="component" value="Chromosome"/>
</dbReference>